<dbReference type="EMBL" id="MU251487">
    <property type="protein sequence ID" value="KAG9233756.1"/>
    <property type="molecule type" value="Genomic_DNA"/>
</dbReference>
<feature type="region of interest" description="Disordered" evidence="1">
    <location>
        <begin position="40"/>
        <end position="62"/>
    </location>
</feature>
<dbReference type="Gene3D" id="1.25.40.10">
    <property type="entry name" value="Tetratricopeptide repeat domain"/>
    <property type="match status" value="3"/>
</dbReference>
<dbReference type="PANTHER" id="PTHR46082:SF6">
    <property type="entry name" value="AAA+ ATPASE DOMAIN-CONTAINING PROTEIN-RELATED"/>
    <property type="match status" value="1"/>
</dbReference>
<dbReference type="Gene3D" id="3.40.50.300">
    <property type="entry name" value="P-loop containing nucleotide triphosphate hydrolases"/>
    <property type="match status" value="1"/>
</dbReference>
<evidence type="ECO:0008006" key="4">
    <source>
        <dbReference type="Google" id="ProtNLM"/>
    </source>
</evidence>
<comment type="caution">
    <text evidence="2">The sequence shown here is derived from an EMBL/GenBank/DDBJ whole genome shotgun (WGS) entry which is preliminary data.</text>
</comment>
<dbReference type="InterPro" id="IPR053137">
    <property type="entry name" value="NLR-like"/>
</dbReference>
<dbReference type="AlphaFoldDB" id="A0A9P7YHV2"/>
<dbReference type="OrthoDB" id="5986190at2759"/>
<accession>A0A9P7YHV2</accession>
<dbReference type="SUPFAM" id="SSF48452">
    <property type="entry name" value="TPR-like"/>
    <property type="match status" value="1"/>
</dbReference>
<protein>
    <recommendedName>
        <fullName evidence="4">NB-ARC domain-containing protein</fullName>
    </recommendedName>
</protein>
<dbReference type="PANTHER" id="PTHR46082">
    <property type="entry name" value="ATP/GTP-BINDING PROTEIN-RELATED"/>
    <property type="match status" value="1"/>
</dbReference>
<gene>
    <name evidence="2" type="ORF">BJ875DRAFT_511220</name>
</gene>
<keyword evidence="3" id="KW-1185">Reference proteome</keyword>
<dbReference type="InterPro" id="IPR011990">
    <property type="entry name" value="TPR-like_helical_dom_sf"/>
</dbReference>
<evidence type="ECO:0000313" key="3">
    <source>
        <dbReference type="Proteomes" id="UP000824998"/>
    </source>
</evidence>
<proteinExistence type="predicted"/>
<evidence type="ECO:0000313" key="2">
    <source>
        <dbReference type="EMBL" id="KAG9233756.1"/>
    </source>
</evidence>
<evidence type="ECO:0000256" key="1">
    <source>
        <dbReference type="SAM" id="MobiDB-lite"/>
    </source>
</evidence>
<dbReference type="SUPFAM" id="SSF52540">
    <property type="entry name" value="P-loop containing nucleoside triphosphate hydrolases"/>
    <property type="match status" value="1"/>
</dbReference>
<dbReference type="Proteomes" id="UP000824998">
    <property type="component" value="Unassembled WGS sequence"/>
</dbReference>
<dbReference type="Pfam" id="PF13374">
    <property type="entry name" value="TPR_10"/>
    <property type="match status" value="1"/>
</dbReference>
<reference evidence="2" key="1">
    <citation type="journal article" date="2021" name="IMA Fungus">
        <title>Genomic characterization of three marine fungi, including Emericellopsis atlantica sp. nov. with signatures of a generalist lifestyle and marine biomass degradation.</title>
        <authorList>
            <person name="Hagestad O.C."/>
            <person name="Hou L."/>
            <person name="Andersen J.H."/>
            <person name="Hansen E.H."/>
            <person name="Altermark B."/>
            <person name="Li C."/>
            <person name="Kuhnert E."/>
            <person name="Cox R.J."/>
            <person name="Crous P.W."/>
            <person name="Spatafora J.W."/>
            <person name="Lail K."/>
            <person name="Amirebrahimi M."/>
            <person name="Lipzen A."/>
            <person name="Pangilinan J."/>
            <person name="Andreopoulos W."/>
            <person name="Hayes R.D."/>
            <person name="Ng V."/>
            <person name="Grigoriev I.V."/>
            <person name="Jackson S.A."/>
            <person name="Sutton T.D.S."/>
            <person name="Dobson A.D.W."/>
            <person name="Rama T."/>
        </authorList>
    </citation>
    <scope>NUCLEOTIDE SEQUENCE</scope>
    <source>
        <strain evidence="2">TRa018bII</strain>
    </source>
</reference>
<sequence>MAEQALHEHLPDGPQFSEAVASFLCETLSDATKSLAVRIKNSPDTENEGDTPPSSEREFDESQPLFNVPYARNPNFGGRSASLKQLFEMWKPRSKGRIAIVGLGGIGKTELMVEFTYRLREVSPDVPIFWFRSIDLLSSPEASSTSSSSATGMQMDKWLETERSSKSLLVVDPGESFQCITQHYGDDHLLDKLRLYHGSCIILTRDAQSGRSFAGPHGLCELGDLDLDICTTLLHCRLGPLAQGSSSEIEEVAQSMSCLPGAILQTARLITATGMTVAQFLELYNSSDSMKFRLFGKLDRFSSPDPKFSVIGKGVVDVRAFRKEFPKASRILYQIYFLGGKSVPVNLFFATEDLDMVIFLFILKGHLLLVNDSMHQSHTIHPLVYLAMGALLEGPRTEAEDDHIKEELEWFVEIVTTFSEWYPDADNEDRTWWRNCFTHLLGGCDLQINSLRVEIAKIHRKEAAYFKQRGRYTDALRMTLLAKNVLSVAPSSDHLSILQDQITLLDLLGRYRDVQKALQDYPKDDEEQMVLWKKRMQARLEQADGAARYESATQILHHVRSARETGCHSRVDLLQSIDDYGWILMLKGRVLDASNECRRALAGRTSSFGMSHTDTLASFHHLASILRLEGRYEEGLHYAQEAIRGRENILGPNHPDTLHSKIFKAQILNATAVMLSDFDEAETLLVDSSNRLSSILSESHPIIMASRSDRALVMLGRGKYEAAEQMNSATLSSRQGGPWMEAATHPDTLTSKHQLAEILWRKEGCLAADALSDEVFIDRTEILTKGTIAGDDFHPDQLTSLQLRAIVLSGLGEHLAALQKIDIALEGRRTLLGPNHPDVYMSMTWKGEIMRSQLPADPDKRAHILEEIESLHRQALDGLTFTYGSQHQSTLQAMTHLALAKAERGPPGHSEAVTLHHILFRAYLHSLSDLHPETLKAKSRLATAMRTMSPKFQSEAKTLWREACGGFAKSLGVDAYLTLMAYKGYEKFLRGFPDQ</sequence>
<organism evidence="2 3">
    <name type="scientific">Amylocarpus encephaloides</name>
    <dbReference type="NCBI Taxonomy" id="45428"/>
    <lineage>
        <taxon>Eukaryota</taxon>
        <taxon>Fungi</taxon>
        <taxon>Dikarya</taxon>
        <taxon>Ascomycota</taxon>
        <taxon>Pezizomycotina</taxon>
        <taxon>Leotiomycetes</taxon>
        <taxon>Helotiales</taxon>
        <taxon>Helotiales incertae sedis</taxon>
        <taxon>Amylocarpus</taxon>
    </lineage>
</organism>
<dbReference type="InterPro" id="IPR027417">
    <property type="entry name" value="P-loop_NTPase"/>
</dbReference>
<name>A0A9P7YHV2_9HELO</name>